<accession>A0A4Q0I420</accession>
<evidence type="ECO:0008006" key="4">
    <source>
        <dbReference type="Google" id="ProtNLM"/>
    </source>
</evidence>
<feature type="transmembrane region" description="Helical" evidence="1">
    <location>
        <begin position="6"/>
        <end position="25"/>
    </location>
</feature>
<keyword evidence="1" id="KW-0812">Transmembrane</keyword>
<keyword evidence="1" id="KW-0472">Membrane</keyword>
<feature type="transmembrane region" description="Helical" evidence="1">
    <location>
        <begin position="63"/>
        <end position="85"/>
    </location>
</feature>
<protein>
    <recommendedName>
        <fullName evidence="4">Type II secretion system protein GspG C-terminal domain-containing protein</fullName>
    </recommendedName>
</protein>
<reference evidence="3" key="1">
    <citation type="submission" date="2018-11" db="EMBL/GenBank/DDBJ databases">
        <title>Genome sequencing of a novel mesophilic and cellulolytic organism within the genus Hungateiclostridium.</title>
        <authorList>
            <person name="Rettenmaier R."/>
            <person name="Liebl W."/>
            <person name="Zverlov V."/>
        </authorList>
    </citation>
    <scope>NUCLEOTIDE SEQUENCE [LARGE SCALE GENOMIC DNA]</scope>
    <source>
        <strain evidence="3">N2K1</strain>
    </source>
</reference>
<evidence type="ECO:0000256" key="1">
    <source>
        <dbReference type="SAM" id="Phobius"/>
    </source>
</evidence>
<name>A0A4Q0I420_9FIRM</name>
<sequence length="169" mass="19797">MDKKKILSGLIIIFFMMIASLNCIVRVYNLASYKNLIYLLIRIGVVSLLFGAILFVLKKGRYVMIFSAIFLIMLFISNSLSISIINKQRQSVFDNGIRIVNALSSYYKDNNKYPEDLKELMPKYIDSIPKIKTSYYEGEFLYYVKDEGKSYYLGFEHYYFDGKGWLELE</sequence>
<dbReference type="EMBL" id="RLII01000010">
    <property type="protein sequence ID" value="RXE59033.1"/>
    <property type="molecule type" value="Genomic_DNA"/>
</dbReference>
<keyword evidence="1" id="KW-1133">Transmembrane helix</keyword>
<dbReference type="AlphaFoldDB" id="A0A4Q0I420"/>
<gene>
    <name evidence="2" type="ORF">EFD62_09580</name>
</gene>
<proteinExistence type="predicted"/>
<evidence type="ECO:0000313" key="2">
    <source>
        <dbReference type="EMBL" id="RXE59033.1"/>
    </source>
</evidence>
<organism evidence="2 3">
    <name type="scientific">Acetivibrio mesophilus</name>
    <dbReference type="NCBI Taxonomy" id="2487273"/>
    <lineage>
        <taxon>Bacteria</taxon>
        <taxon>Bacillati</taxon>
        <taxon>Bacillota</taxon>
        <taxon>Clostridia</taxon>
        <taxon>Eubacteriales</taxon>
        <taxon>Oscillospiraceae</taxon>
        <taxon>Acetivibrio</taxon>
    </lineage>
</organism>
<keyword evidence="3" id="KW-1185">Reference proteome</keyword>
<evidence type="ECO:0000313" key="3">
    <source>
        <dbReference type="Proteomes" id="UP000289166"/>
    </source>
</evidence>
<comment type="caution">
    <text evidence="2">The sequence shown here is derived from an EMBL/GenBank/DDBJ whole genome shotgun (WGS) entry which is preliminary data.</text>
</comment>
<dbReference type="Proteomes" id="UP000289166">
    <property type="component" value="Unassembled WGS sequence"/>
</dbReference>
<feature type="transmembrane region" description="Helical" evidence="1">
    <location>
        <begin position="37"/>
        <end position="57"/>
    </location>
</feature>
<dbReference type="RefSeq" id="WP_069196052.1">
    <property type="nucleotide sequence ID" value="NZ_RLII01000010.1"/>
</dbReference>